<dbReference type="RefSeq" id="WP_137092475.1">
    <property type="nucleotide sequence ID" value="NZ_CP028923.1"/>
</dbReference>
<dbReference type="InterPro" id="IPR002539">
    <property type="entry name" value="MaoC-like_dom"/>
</dbReference>
<dbReference type="Proteomes" id="UP000298616">
    <property type="component" value="Chromosome"/>
</dbReference>
<dbReference type="CDD" id="cd03450">
    <property type="entry name" value="NodN"/>
    <property type="match status" value="1"/>
</dbReference>
<proteinExistence type="predicted"/>
<dbReference type="PANTHER" id="PTHR42993">
    <property type="entry name" value="MAOC-LIKE DEHYDRATASE DOMAIN-CONTAINING PROTEIN"/>
    <property type="match status" value="1"/>
</dbReference>
<dbReference type="EMBL" id="CP028923">
    <property type="protein sequence ID" value="QCK17149.1"/>
    <property type="molecule type" value="Genomic_DNA"/>
</dbReference>
<gene>
    <name evidence="2" type="ORF">DCC35_20165</name>
</gene>
<dbReference type="InterPro" id="IPR039375">
    <property type="entry name" value="NodN-like"/>
</dbReference>
<sequence length="155" mass="17925">MAKVIIESFKEFEEYVGKEIGVSEYIKVTQDQINKFADATLDHQWIHLDEERAKTESPFQSTVAHGFLTLSLVPHLWHQIADIRNIKMLVNYGIEKFRFGAPVLSDDEVRLRVKLKAITDLRGISKTEMDIKMEIKDNPKPAFSGTLVFLYHFNN</sequence>
<evidence type="ECO:0000313" key="3">
    <source>
        <dbReference type="Proteomes" id="UP000298616"/>
    </source>
</evidence>
<evidence type="ECO:0000259" key="1">
    <source>
        <dbReference type="Pfam" id="PF01575"/>
    </source>
</evidence>
<dbReference type="KEGG" id="fpf:DCC35_20165"/>
<dbReference type="OrthoDB" id="9801735at2"/>
<dbReference type="AlphaFoldDB" id="A0A4D7JMY3"/>
<dbReference type="Gene3D" id="3.10.129.10">
    <property type="entry name" value="Hotdog Thioesterase"/>
    <property type="match status" value="1"/>
</dbReference>
<dbReference type="PANTHER" id="PTHR42993:SF1">
    <property type="entry name" value="MAOC-LIKE DEHYDRATASE DOMAIN-CONTAINING PROTEIN"/>
    <property type="match status" value="1"/>
</dbReference>
<evidence type="ECO:0000313" key="2">
    <source>
        <dbReference type="EMBL" id="QCK17149.1"/>
    </source>
</evidence>
<organism evidence="2 3">
    <name type="scientific">Mangrovivirga cuniculi</name>
    <dbReference type="NCBI Taxonomy" id="2715131"/>
    <lineage>
        <taxon>Bacteria</taxon>
        <taxon>Pseudomonadati</taxon>
        <taxon>Bacteroidota</taxon>
        <taxon>Cytophagia</taxon>
        <taxon>Cytophagales</taxon>
        <taxon>Mangrovivirgaceae</taxon>
        <taxon>Mangrovivirga</taxon>
    </lineage>
</organism>
<protein>
    <submittedName>
        <fullName evidence="2">Acyl dehydratase</fullName>
    </submittedName>
</protein>
<dbReference type="InterPro" id="IPR029069">
    <property type="entry name" value="HotDog_dom_sf"/>
</dbReference>
<dbReference type="SUPFAM" id="SSF54637">
    <property type="entry name" value="Thioesterase/thiol ester dehydrase-isomerase"/>
    <property type="match status" value="1"/>
</dbReference>
<keyword evidence="3" id="KW-1185">Reference proteome</keyword>
<accession>A0A4D7JMY3</accession>
<feature type="domain" description="MaoC-like" evidence="1">
    <location>
        <begin position="13"/>
        <end position="130"/>
    </location>
</feature>
<dbReference type="Pfam" id="PF01575">
    <property type="entry name" value="MaoC_dehydratas"/>
    <property type="match status" value="1"/>
</dbReference>
<name>A0A4D7JMY3_9BACT</name>
<reference evidence="2 3" key="1">
    <citation type="submission" date="2018-04" db="EMBL/GenBank/DDBJ databases">
        <title>Complete genome uncultured novel isolate.</title>
        <authorList>
            <person name="Merlino G."/>
        </authorList>
    </citation>
    <scope>NUCLEOTIDE SEQUENCE [LARGE SCALE GENOMIC DNA]</scope>
    <source>
        <strain evidence="3">R1DC9</strain>
    </source>
</reference>